<dbReference type="EMBL" id="NMUQ01000001">
    <property type="protein sequence ID" value="OXM16180.1"/>
    <property type="molecule type" value="Genomic_DNA"/>
</dbReference>
<evidence type="ECO:0000313" key="1">
    <source>
        <dbReference type="EMBL" id="OXM16180.1"/>
    </source>
</evidence>
<gene>
    <name evidence="1" type="ORF">CGZ75_05645</name>
</gene>
<protein>
    <recommendedName>
        <fullName evidence="3">Histidine kinase</fullName>
    </recommendedName>
</protein>
<name>A0A229P252_9BACL</name>
<comment type="caution">
    <text evidence="1">The sequence shown here is derived from an EMBL/GenBank/DDBJ whole genome shotgun (WGS) entry which is preliminary data.</text>
</comment>
<keyword evidence="2" id="KW-1185">Reference proteome</keyword>
<dbReference type="OrthoDB" id="2659673at2"/>
<accession>A0A229P252</accession>
<evidence type="ECO:0000313" key="2">
    <source>
        <dbReference type="Proteomes" id="UP000215145"/>
    </source>
</evidence>
<proteinExistence type="predicted"/>
<dbReference type="AlphaFoldDB" id="A0A229P252"/>
<evidence type="ECO:0008006" key="3">
    <source>
        <dbReference type="Google" id="ProtNLM"/>
    </source>
</evidence>
<sequence>MNIDDQILTPSLPDSQKPAELHPALSQLSEKVEADAYYIAIRVEEGDQIDLLHHRGEPILHCGMMLPRSTEEENGKLLQYFNYQVPMSKEKDGTTAILGILRKETSFSEEEKSRLASAAASWNLSDSSSSSADLSVQEQAATGFSTGLKPQRAEQLRGEQLRLLGLEMMNALTNIDGMAELLADSPLEVYQLDMLEELRQNNSHLASLVQTLVKHSVLLDGSWERFSGYPFSVVQLSNRLLQEHAAAEMSGRLVCWISEDVPEAVLGSKEELVQLLNLLLKLAESGGPGGSIRLNIHMNSRNTGDGLMDLLVQLILEEAAAPNVRIAEFLEQAREMVENNGGELWQEPHSTGWSLQLTFQVKAVSQ</sequence>
<reference evidence="1 2" key="1">
    <citation type="submission" date="2017-07" db="EMBL/GenBank/DDBJ databases">
        <title>Paenibacillus herberti R33 genome sequencing and assembly.</title>
        <authorList>
            <person name="Su W."/>
        </authorList>
    </citation>
    <scope>NUCLEOTIDE SEQUENCE [LARGE SCALE GENOMIC DNA]</scope>
    <source>
        <strain evidence="1 2">R33</strain>
    </source>
</reference>
<dbReference type="Proteomes" id="UP000215145">
    <property type="component" value="Unassembled WGS sequence"/>
</dbReference>
<organism evidence="1 2">
    <name type="scientific">Paenibacillus herberti</name>
    <dbReference type="NCBI Taxonomy" id="1619309"/>
    <lineage>
        <taxon>Bacteria</taxon>
        <taxon>Bacillati</taxon>
        <taxon>Bacillota</taxon>
        <taxon>Bacilli</taxon>
        <taxon>Bacillales</taxon>
        <taxon>Paenibacillaceae</taxon>
        <taxon>Paenibacillus</taxon>
    </lineage>
</organism>
<dbReference type="RefSeq" id="WP_089523264.1">
    <property type="nucleotide sequence ID" value="NZ_NMUQ01000001.1"/>
</dbReference>